<dbReference type="InterPro" id="IPR001647">
    <property type="entry name" value="HTH_TetR"/>
</dbReference>
<evidence type="ECO:0000313" key="5">
    <source>
        <dbReference type="Proteomes" id="UP000587524"/>
    </source>
</evidence>
<proteinExistence type="predicted"/>
<dbReference type="EMBL" id="JACJHZ010000002">
    <property type="protein sequence ID" value="MBA9018643.1"/>
    <property type="molecule type" value="Genomic_DNA"/>
</dbReference>
<feature type="DNA-binding region" description="H-T-H motif" evidence="2">
    <location>
        <begin position="38"/>
        <end position="57"/>
    </location>
</feature>
<dbReference type="Gene3D" id="1.10.357.10">
    <property type="entry name" value="Tetracycline Repressor, domain 2"/>
    <property type="match status" value="1"/>
</dbReference>
<feature type="domain" description="HTH tetR-type" evidence="3">
    <location>
        <begin position="15"/>
        <end position="75"/>
    </location>
</feature>
<dbReference type="PANTHER" id="PTHR30055:SF239">
    <property type="entry name" value="TRANSCRIPTIONAL REGULATORY PROTEIN"/>
    <property type="match status" value="1"/>
</dbReference>
<comment type="caution">
    <text evidence="4">The sequence shown here is derived from an EMBL/GenBank/DDBJ whole genome shotgun (WGS) entry which is preliminary data.</text>
</comment>
<evidence type="ECO:0000256" key="1">
    <source>
        <dbReference type="ARBA" id="ARBA00023125"/>
    </source>
</evidence>
<organism evidence="4 5">
    <name type="scientific">Aminobacter ciceronei</name>
    <dbReference type="NCBI Taxonomy" id="150723"/>
    <lineage>
        <taxon>Bacteria</taxon>
        <taxon>Pseudomonadati</taxon>
        <taxon>Pseudomonadota</taxon>
        <taxon>Alphaproteobacteria</taxon>
        <taxon>Hyphomicrobiales</taxon>
        <taxon>Phyllobacteriaceae</taxon>
        <taxon>Aminobacter</taxon>
    </lineage>
</organism>
<reference evidence="4 5" key="1">
    <citation type="submission" date="2020-08" db="EMBL/GenBank/DDBJ databases">
        <title>Genomic Encyclopedia of Type Strains, Phase IV (KMG-IV): sequencing the most valuable type-strain genomes for metagenomic binning, comparative biology and taxonomic classification.</title>
        <authorList>
            <person name="Goeker M."/>
        </authorList>
    </citation>
    <scope>NUCLEOTIDE SEQUENCE [LARGE SCALE GENOMIC DNA]</scope>
    <source>
        <strain evidence="4 5">DSM 17455</strain>
    </source>
</reference>
<sequence length="195" mass="21247">MMAGTVPQTKGETRDLTREDWLIAAVAALADGGVDAVRVERLAKSLGVSKGSFYWHFKDRPQLLAAILDLWDADFTQQLIDNAAGLATPQLRLRHLARDALARTVYGIDSARAEAAIQSWAATNVQVAERLRAVDAARLAYLERELAAAGQQPDKARARAKMLYLALLGLYAARGYNPELADDSAYLALVELALQ</sequence>
<dbReference type="PRINTS" id="PR00455">
    <property type="entry name" value="HTHTETR"/>
</dbReference>
<dbReference type="InterPro" id="IPR050109">
    <property type="entry name" value="HTH-type_TetR-like_transc_reg"/>
</dbReference>
<dbReference type="InterPro" id="IPR009057">
    <property type="entry name" value="Homeodomain-like_sf"/>
</dbReference>
<evidence type="ECO:0000313" key="4">
    <source>
        <dbReference type="EMBL" id="MBA9018643.1"/>
    </source>
</evidence>
<dbReference type="Proteomes" id="UP000587524">
    <property type="component" value="Unassembled WGS sequence"/>
</dbReference>
<gene>
    <name evidence="4" type="ORF">HNQ97_000629</name>
</gene>
<dbReference type="PROSITE" id="PS50977">
    <property type="entry name" value="HTH_TETR_2"/>
    <property type="match status" value="1"/>
</dbReference>
<dbReference type="PANTHER" id="PTHR30055">
    <property type="entry name" value="HTH-TYPE TRANSCRIPTIONAL REGULATOR RUTR"/>
    <property type="match status" value="1"/>
</dbReference>
<evidence type="ECO:0000256" key="2">
    <source>
        <dbReference type="PROSITE-ProRule" id="PRU00335"/>
    </source>
</evidence>
<accession>A0ABR6C1V3</accession>
<keyword evidence="5" id="KW-1185">Reference proteome</keyword>
<protein>
    <submittedName>
        <fullName evidence="4">AcrR family transcriptional regulator</fullName>
    </submittedName>
</protein>
<dbReference type="Pfam" id="PF00440">
    <property type="entry name" value="TetR_N"/>
    <property type="match status" value="1"/>
</dbReference>
<name>A0ABR6C1V3_9HYPH</name>
<dbReference type="SUPFAM" id="SSF46689">
    <property type="entry name" value="Homeodomain-like"/>
    <property type="match status" value="1"/>
</dbReference>
<evidence type="ECO:0000259" key="3">
    <source>
        <dbReference type="PROSITE" id="PS50977"/>
    </source>
</evidence>
<dbReference type="RefSeq" id="WP_182573460.1">
    <property type="nucleotide sequence ID" value="NZ_JACJHZ010000002.1"/>
</dbReference>
<keyword evidence="1 2" id="KW-0238">DNA-binding</keyword>